<evidence type="ECO:0000259" key="1">
    <source>
        <dbReference type="Pfam" id="PF14846"/>
    </source>
</evidence>
<protein>
    <submittedName>
        <fullName evidence="3">Uncharacterized protein LOC103511317</fullName>
    </submittedName>
</protein>
<gene>
    <name evidence="3" type="primary">LOC103511317</name>
</gene>
<keyword evidence="2" id="KW-1185">Reference proteome</keyword>
<dbReference type="Proteomes" id="UP000079169">
    <property type="component" value="Unplaced"/>
</dbReference>
<dbReference type="OMA" id="YAQYLRI"/>
<dbReference type="GeneID" id="103511317"/>
<dbReference type="KEGG" id="dci:103511317"/>
<dbReference type="AlphaFoldDB" id="A0A1S3D4J2"/>
<reference evidence="3" key="1">
    <citation type="submission" date="2025-08" db="UniProtKB">
        <authorList>
            <consortium name="RefSeq"/>
        </authorList>
    </citation>
    <scope>IDENTIFICATION</scope>
</reference>
<organism evidence="2 3">
    <name type="scientific">Diaphorina citri</name>
    <name type="common">Asian citrus psyllid</name>
    <dbReference type="NCBI Taxonomy" id="121845"/>
    <lineage>
        <taxon>Eukaryota</taxon>
        <taxon>Metazoa</taxon>
        <taxon>Ecdysozoa</taxon>
        <taxon>Arthropoda</taxon>
        <taxon>Hexapoda</taxon>
        <taxon>Insecta</taxon>
        <taxon>Pterygota</taxon>
        <taxon>Neoptera</taxon>
        <taxon>Paraneoptera</taxon>
        <taxon>Hemiptera</taxon>
        <taxon>Sternorrhyncha</taxon>
        <taxon>Psylloidea</taxon>
        <taxon>Psyllidae</taxon>
        <taxon>Diaphorininae</taxon>
        <taxon>Diaphorina</taxon>
    </lineage>
</organism>
<dbReference type="Pfam" id="PF14846">
    <property type="entry name" value="DUF4485"/>
    <property type="match status" value="1"/>
</dbReference>
<name>A0A1S3D4J2_DIACI</name>
<dbReference type="InterPro" id="IPR027831">
    <property type="entry name" value="DUF4485"/>
</dbReference>
<dbReference type="RefSeq" id="XP_008474259.1">
    <property type="nucleotide sequence ID" value="XM_008476037.3"/>
</dbReference>
<evidence type="ECO:0000313" key="2">
    <source>
        <dbReference type="Proteomes" id="UP000079169"/>
    </source>
</evidence>
<accession>A0A1S3D4J2</accession>
<dbReference type="PaxDb" id="121845-A0A1S3D4J2"/>
<feature type="domain" description="DUF4485" evidence="1">
    <location>
        <begin position="44"/>
        <end position="104"/>
    </location>
</feature>
<proteinExistence type="predicted"/>
<sequence length="159" mass="18091">MSRNYRSLWAEDGRVTRSGCFIRQDKRMSRNYRSLWAEDGRVTRNRVRCTEWVRKLLSMNDICMEEARIQNQYAQYLKIMVKSGSLYGIYHKPPPAGPLRPLPEALGTELGRKIPGLPAFGPIDPYICQKSPDGKAFLSIKKIPGHGAYVYMGVNPNGV</sequence>
<evidence type="ECO:0000313" key="3">
    <source>
        <dbReference type="RefSeq" id="XP_008474259.1"/>
    </source>
</evidence>